<sequence length="90" mass="9983">MGYGLPKVPRVSRRSGFGDHIDKGATTEVFLREPFTQGFCDDGQLSTLGKTSLNRFDKPAHPELMTAVQKRRNKCALGGEMAVKRHFCDA</sequence>
<keyword evidence="2" id="KW-1185">Reference proteome</keyword>
<evidence type="ECO:0000313" key="2">
    <source>
        <dbReference type="Proteomes" id="UP000247515"/>
    </source>
</evidence>
<proteinExistence type="predicted"/>
<organism evidence="1 2">
    <name type="scientific">Paraburkholderia tropica</name>
    <dbReference type="NCBI Taxonomy" id="92647"/>
    <lineage>
        <taxon>Bacteria</taxon>
        <taxon>Pseudomonadati</taxon>
        <taxon>Pseudomonadota</taxon>
        <taxon>Betaproteobacteria</taxon>
        <taxon>Burkholderiales</taxon>
        <taxon>Burkholderiaceae</taxon>
        <taxon>Paraburkholderia</taxon>
    </lineage>
</organism>
<accession>A0ABX5MBD6</accession>
<reference evidence="1 2" key="1">
    <citation type="submission" date="2018-05" db="EMBL/GenBank/DDBJ databases">
        <title>Genomic Encyclopedia of Type Strains, Phase IV (KMG-V): Genome sequencing to study the core and pangenomes of soil and plant-associated prokaryotes.</title>
        <authorList>
            <person name="Whitman W."/>
        </authorList>
    </citation>
    <scope>NUCLEOTIDE SEQUENCE [LARGE SCALE GENOMIC DNA]</scope>
    <source>
        <strain evidence="1 2">SIr-6563</strain>
    </source>
</reference>
<dbReference type="EMBL" id="QJJV01000053">
    <property type="protein sequence ID" value="PXX02562.1"/>
    <property type="molecule type" value="Genomic_DNA"/>
</dbReference>
<name>A0ABX5MBD6_9BURK</name>
<dbReference type="Proteomes" id="UP000247515">
    <property type="component" value="Unassembled WGS sequence"/>
</dbReference>
<gene>
    <name evidence="1" type="ORF">C7400_15310</name>
</gene>
<comment type="caution">
    <text evidence="1">The sequence shown here is derived from an EMBL/GenBank/DDBJ whole genome shotgun (WGS) entry which is preliminary data.</text>
</comment>
<evidence type="ECO:0000313" key="1">
    <source>
        <dbReference type="EMBL" id="PXX02562.1"/>
    </source>
</evidence>
<protein>
    <submittedName>
        <fullName evidence="1">Uncharacterized protein</fullName>
    </submittedName>
</protein>